<protein>
    <submittedName>
        <fullName evidence="1">Uncharacterized protein</fullName>
    </submittedName>
</protein>
<name>U4R2A4_9FIRM</name>
<reference evidence="1 2" key="1">
    <citation type="journal article" date="2013" name="Genome Announc.">
        <title>Draft Genome Sequence of the Cellulolytic Bacterium Clostridium papyrosolvens C7 (ATCC 700395).</title>
        <authorList>
            <person name="Zepeda V."/>
            <person name="Dassa B."/>
            <person name="Borovok I."/>
            <person name="Lamed R."/>
            <person name="Bayer E.A."/>
            <person name="Cate J.H."/>
        </authorList>
    </citation>
    <scope>NUCLEOTIDE SEQUENCE [LARGE SCALE GENOMIC DNA]</scope>
    <source>
        <strain evidence="1 2">C7</strain>
    </source>
</reference>
<dbReference type="OrthoDB" id="1739942at2"/>
<dbReference type="PATRIC" id="fig|1330534.3.peg.1598"/>
<comment type="caution">
    <text evidence="1">The sequence shown here is derived from an EMBL/GenBank/DDBJ whole genome shotgun (WGS) entry which is preliminary data.</text>
</comment>
<dbReference type="EMBL" id="ATAY01000026">
    <property type="protein sequence ID" value="EPR12469.1"/>
    <property type="molecule type" value="Genomic_DNA"/>
</dbReference>
<dbReference type="AlphaFoldDB" id="U4R2A4"/>
<organism evidence="1 2">
    <name type="scientific">Ruminiclostridium papyrosolvens C7</name>
    <dbReference type="NCBI Taxonomy" id="1330534"/>
    <lineage>
        <taxon>Bacteria</taxon>
        <taxon>Bacillati</taxon>
        <taxon>Bacillota</taxon>
        <taxon>Clostridia</taxon>
        <taxon>Eubacteriales</taxon>
        <taxon>Oscillospiraceae</taxon>
        <taxon>Ruminiclostridium</taxon>
    </lineage>
</organism>
<dbReference type="RefSeq" id="WP_020815153.1">
    <property type="nucleotide sequence ID" value="NZ_ATAY01000026.1"/>
</dbReference>
<gene>
    <name evidence="1" type="ORF">L323_08000</name>
</gene>
<evidence type="ECO:0000313" key="1">
    <source>
        <dbReference type="EMBL" id="EPR12469.1"/>
    </source>
</evidence>
<proteinExistence type="predicted"/>
<evidence type="ECO:0000313" key="2">
    <source>
        <dbReference type="Proteomes" id="UP000016860"/>
    </source>
</evidence>
<dbReference type="Proteomes" id="UP000016860">
    <property type="component" value="Unassembled WGS sequence"/>
</dbReference>
<dbReference type="STRING" id="1330534.L323_08000"/>
<sequence length="70" mass="8490">MKIVEDMEKWDILKAAMLEKGYVPYSWQYSLNQEEGLHIWFYKRNSDLLKRVEIVTHKQAIADDIKKCDW</sequence>
<accession>U4R2A4</accession>